<gene>
    <name evidence="2" type="ORF">CTZ28_05130</name>
</gene>
<feature type="compositionally biased region" description="Basic and acidic residues" evidence="1">
    <location>
        <begin position="125"/>
        <end position="135"/>
    </location>
</feature>
<feature type="region of interest" description="Disordered" evidence="1">
    <location>
        <begin position="110"/>
        <end position="135"/>
    </location>
</feature>
<dbReference type="EMBL" id="PENI01000002">
    <property type="protein sequence ID" value="RMB87297.1"/>
    <property type="molecule type" value="Genomic_DNA"/>
</dbReference>
<name>A0A3M0IE03_9ACTN</name>
<dbReference type="RefSeq" id="WP_121888005.1">
    <property type="nucleotide sequence ID" value="NZ_PENI01000002.1"/>
</dbReference>
<dbReference type="Proteomes" id="UP000270471">
    <property type="component" value="Unassembled WGS sequence"/>
</dbReference>
<sequence length="135" mass="14637">MGIRMLHRRTAQAWITAGADTAAAPSMPPPQVPALAADASTARIPTAPATTVRKAVTDLGRRLGGHTPRPDPTPRWHHWTELARSYLALFLTLLPRPRPPRTITVFVATVTERPAGSAPPRPLRNRREPGPDATP</sequence>
<accession>A0A3M0IE03</accession>
<comment type="caution">
    <text evidence="2">The sequence shown here is derived from an EMBL/GenBank/DDBJ whole genome shotgun (WGS) entry which is preliminary data.</text>
</comment>
<protein>
    <submittedName>
        <fullName evidence="2">Uncharacterized protein</fullName>
    </submittedName>
</protein>
<reference evidence="2 3" key="1">
    <citation type="submission" date="2017-11" db="EMBL/GenBank/DDBJ databases">
        <title>Draft genome of actinobacteria isolated from guarana (Paullinia cupana (Mart.) Ducke.</title>
        <authorList>
            <person name="Siqueira K.A."/>
            <person name="Liotti R.G."/>
            <person name="Mendes T.A.O."/>
            <person name="Soares M.A."/>
        </authorList>
    </citation>
    <scope>NUCLEOTIDE SEQUENCE [LARGE SCALE GENOMIC DNA]</scope>
    <source>
        <strain evidence="2 3">193</strain>
    </source>
</reference>
<proteinExistence type="predicted"/>
<keyword evidence="3" id="KW-1185">Reference proteome</keyword>
<evidence type="ECO:0000313" key="2">
    <source>
        <dbReference type="EMBL" id="RMB87297.1"/>
    </source>
</evidence>
<dbReference type="OrthoDB" id="4313861at2"/>
<organism evidence="2 3">
    <name type="scientific">Streptomyces shenzhenensis</name>
    <dbReference type="NCBI Taxonomy" id="943815"/>
    <lineage>
        <taxon>Bacteria</taxon>
        <taxon>Bacillati</taxon>
        <taxon>Actinomycetota</taxon>
        <taxon>Actinomycetes</taxon>
        <taxon>Kitasatosporales</taxon>
        <taxon>Streptomycetaceae</taxon>
        <taxon>Streptomyces</taxon>
    </lineage>
</organism>
<evidence type="ECO:0000313" key="3">
    <source>
        <dbReference type="Proteomes" id="UP000270471"/>
    </source>
</evidence>
<dbReference type="AlphaFoldDB" id="A0A3M0IE03"/>
<evidence type="ECO:0000256" key="1">
    <source>
        <dbReference type="SAM" id="MobiDB-lite"/>
    </source>
</evidence>